<dbReference type="Pfam" id="PF08240">
    <property type="entry name" value="ADH_N"/>
    <property type="match status" value="1"/>
</dbReference>
<evidence type="ECO:0000313" key="5">
    <source>
        <dbReference type="Proteomes" id="UP001187734"/>
    </source>
</evidence>
<dbReference type="EMBL" id="ONZP01000251">
    <property type="protein sequence ID" value="SPJ79032.1"/>
    <property type="molecule type" value="Genomic_DNA"/>
</dbReference>
<comment type="similarity">
    <text evidence="1">Belongs to the zinc-containing alcohol dehydrogenase family.</text>
</comment>
<dbReference type="SMART" id="SM00829">
    <property type="entry name" value="PKS_ER"/>
    <property type="match status" value="1"/>
</dbReference>
<dbReference type="GO" id="GO:0016651">
    <property type="term" value="F:oxidoreductase activity, acting on NAD(P)H"/>
    <property type="evidence" value="ECO:0007669"/>
    <property type="project" value="InterPro"/>
</dbReference>
<dbReference type="InterPro" id="IPR011032">
    <property type="entry name" value="GroES-like_sf"/>
</dbReference>
<dbReference type="AlphaFoldDB" id="A0AAE8MBU8"/>
<accession>A0AAE8MBU8</accession>
<dbReference type="InterPro" id="IPR020843">
    <property type="entry name" value="ER"/>
</dbReference>
<dbReference type="PANTHER" id="PTHR45348">
    <property type="entry name" value="HYPOTHETICAL OXIDOREDUCTASE (EUROFUNG)"/>
    <property type="match status" value="1"/>
</dbReference>
<protein>
    <submittedName>
        <fullName evidence="4">Related to oxidoreductase</fullName>
    </submittedName>
</protein>
<comment type="caution">
    <text evidence="4">The sequence shown here is derived from an EMBL/GenBank/DDBJ whole genome shotgun (WGS) entry which is preliminary data.</text>
</comment>
<sequence length="349" mass="37128">MATQTALVIEGVDKPFRIVDDIRRPTPGPKQALVKCLGVGLNPFESLQQHTGLLVSEWPAIIGSECTGVVVETGPELTKLKLGDHVCGVALVGKAKFAPFQETFLVQEDAIIKISSNLSVEQCCTIGAGLLTASLCLLAGTDLELPEEGVKAPEKDEWVVILGGSGSVGQYAVQIAKLCGYKVLASCSPSKAPIATRNGASATFNGRGSVEEQVADIQKITNGNFGRIMDATSYGFDVMVKALQTSSTAAVKYLTTVNDQSDVSAPAPIKEYKASLGHLYSLDEPIGARVTADIIKRLPILERYLAAGTLKPLEYQSVDGVGWDKVIEGMKLLEGGKVEKKIVVRPQEE</sequence>
<evidence type="ECO:0000313" key="4">
    <source>
        <dbReference type="EMBL" id="SPJ79032.1"/>
    </source>
</evidence>
<dbReference type="InterPro" id="IPR036291">
    <property type="entry name" value="NAD(P)-bd_dom_sf"/>
</dbReference>
<dbReference type="InterPro" id="IPR013154">
    <property type="entry name" value="ADH-like_N"/>
</dbReference>
<dbReference type="CDD" id="cd08249">
    <property type="entry name" value="enoyl_reductase_like"/>
    <property type="match status" value="1"/>
</dbReference>
<dbReference type="Gene3D" id="3.40.50.720">
    <property type="entry name" value="NAD(P)-binding Rossmann-like Domain"/>
    <property type="match status" value="1"/>
</dbReference>
<dbReference type="Gene3D" id="3.90.180.10">
    <property type="entry name" value="Medium-chain alcohol dehydrogenases, catalytic domain"/>
    <property type="match status" value="1"/>
</dbReference>
<keyword evidence="2" id="KW-0560">Oxidoreductase</keyword>
<proteinExistence type="inferred from homology"/>
<dbReference type="InterPro" id="IPR047122">
    <property type="entry name" value="Trans-enoyl_RdTase-like"/>
</dbReference>
<evidence type="ECO:0000256" key="1">
    <source>
        <dbReference type="ARBA" id="ARBA00008072"/>
    </source>
</evidence>
<name>A0AAE8MBU8_9HYPO</name>
<dbReference type="SUPFAM" id="SSF51735">
    <property type="entry name" value="NAD(P)-binding Rossmann-fold domains"/>
    <property type="match status" value="1"/>
</dbReference>
<keyword evidence="5" id="KW-1185">Reference proteome</keyword>
<evidence type="ECO:0000256" key="2">
    <source>
        <dbReference type="ARBA" id="ARBA00023002"/>
    </source>
</evidence>
<dbReference type="PANTHER" id="PTHR45348:SF2">
    <property type="entry name" value="ZINC-TYPE ALCOHOL DEHYDROGENASE-LIKE PROTEIN C2E1P3.01"/>
    <property type="match status" value="1"/>
</dbReference>
<organism evidence="4 5">
    <name type="scientific">Fusarium torulosum</name>
    <dbReference type="NCBI Taxonomy" id="33205"/>
    <lineage>
        <taxon>Eukaryota</taxon>
        <taxon>Fungi</taxon>
        <taxon>Dikarya</taxon>
        <taxon>Ascomycota</taxon>
        <taxon>Pezizomycotina</taxon>
        <taxon>Sordariomycetes</taxon>
        <taxon>Hypocreomycetidae</taxon>
        <taxon>Hypocreales</taxon>
        <taxon>Nectriaceae</taxon>
        <taxon>Fusarium</taxon>
    </lineage>
</organism>
<reference evidence="4" key="1">
    <citation type="submission" date="2018-03" db="EMBL/GenBank/DDBJ databases">
        <authorList>
            <person name="Guldener U."/>
        </authorList>
    </citation>
    <scope>NUCLEOTIDE SEQUENCE</scope>
</reference>
<dbReference type="SUPFAM" id="SSF50129">
    <property type="entry name" value="GroES-like"/>
    <property type="match status" value="1"/>
</dbReference>
<evidence type="ECO:0000259" key="3">
    <source>
        <dbReference type="SMART" id="SM00829"/>
    </source>
</evidence>
<feature type="domain" description="Enoyl reductase (ER)" evidence="3">
    <location>
        <begin position="11"/>
        <end position="344"/>
    </location>
</feature>
<gene>
    <name evidence="4" type="ORF">FTOL_07423</name>
</gene>
<dbReference type="Proteomes" id="UP001187734">
    <property type="component" value="Unassembled WGS sequence"/>
</dbReference>